<keyword evidence="3" id="KW-1185">Reference proteome</keyword>
<reference evidence="2" key="1">
    <citation type="journal article" date="2023" name="Mol. Phylogenet. Evol.">
        <title>Genome-scale phylogeny and comparative genomics of the fungal order Sordariales.</title>
        <authorList>
            <person name="Hensen N."/>
            <person name="Bonometti L."/>
            <person name="Westerberg I."/>
            <person name="Brannstrom I.O."/>
            <person name="Guillou S."/>
            <person name="Cros-Aarteil S."/>
            <person name="Calhoun S."/>
            <person name="Haridas S."/>
            <person name="Kuo A."/>
            <person name="Mondo S."/>
            <person name="Pangilinan J."/>
            <person name="Riley R."/>
            <person name="LaButti K."/>
            <person name="Andreopoulos B."/>
            <person name="Lipzen A."/>
            <person name="Chen C."/>
            <person name="Yan M."/>
            <person name="Daum C."/>
            <person name="Ng V."/>
            <person name="Clum A."/>
            <person name="Steindorff A."/>
            <person name="Ohm R.A."/>
            <person name="Martin F."/>
            <person name="Silar P."/>
            <person name="Natvig D.O."/>
            <person name="Lalanne C."/>
            <person name="Gautier V."/>
            <person name="Ament-Velasquez S.L."/>
            <person name="Kruys A."/>
            <person name="Hutchinson M.I."/>
            <person name="Powell A.J."/>
            <person name="Barry K."/>
            <person name="Miller A.N."/>
            <person name="Grigoriev I.V."/>
            <person name="Debuchy R."/>
            <person name="Gladieux P."/>
            <person name="Hiltunen Thoren M."/>
            <person name="Johannesson H."/>
        </authorList>
    </citation>
    <scope>NUCLEOTIDE SEQUENCE</scope>
    <source>
        <strain evidence="2">CBS 508.74</strain>
    </source>
</reference>
<dbReference type="InterPro" id="IPR053226">
    <property type="entry name" value="Pyrrolopyrazine_biosynth_F"/>
</dbReference>
<accession>A0AAN6QD70</accession>
<comment type="caution">
    <text evidence="2">The sequence shown here is derived from an EMBL/GenBank/DDBJ whole genome shotgun (WGS) entry which is preliminary data.</text>
</comment>
<dbReference type="AlphaFoldDB" id="A0AAN6QD70"/>
<dbReference type="RefSeq" id="XP_064665632.1">
    <property type="nucleotide sequence ID" value="XM_064816207.1"/>
</dbReference>
<dbReference type="SUPFAM" id="SSF52540">
    <property type="entry name" value="P-loop containing nucleoside triphosphate hydrolases"/>
    <property type="match status" value="1"/>
</dbReference>
<dbReference type="EMBL" id="MU853366">
    <property type="protein sequence ID" value="KAK4108062.1"/>
    <property type="molecule type" value="Genomic_DNA"/>
</dbReference>
<gene>
    <name evidence="2" type="ORF">N656DRAFT_784598</name>
</gene>
<evidence type="ECO:0000313" key="3">
    <source>
        <dbReference type="Proteomes" id="UP001302812"/>
    </source>
</evidence>
<dbReference type="PANTHER" id="PTHR48419">
    <property type="entry name" value="SULFOTRANSFERASE DOMAIN-CONTAINING PROTEIN"/>
    <property type="match status" value="1"/>
</dbReference>
<dbReference type="GeneID" id="89940332"/>
<sequence length="365" mass="41069">MAAATEQNPKRLFLVSIPRTASNLFVKVINILNQPNVFTNEKAGYFFYPALVSASAKNFFNTPLDKWTDEMKTEMRQLYQQCFDNLEAASAEARDKGKLMFTKEHAFWFVNPAFMLEVLPDPSANGSGEVTARSHQESFRLTMPEAYGPSETFSPLNKTLLSDEYLRTWQFAFLIRHPALAWPSMYRAMMNLSSKLHMMDEDGIKGAMLSNMTWKWTRYLFDWCREQSGGSTVPLVLDAHDVIHNQEVVLQFCDRAGLDRSAVQFEWDDGKQGVPSGWTAGKQNGESGGPDGAPDVSKEAAKIMTSTLVASKGIIKDKAPAAVDIDAEVEKWKAEFGPEAAGLIEKTVRDAMPDYEYLREFRLKV</sequence>
<evidence type="ECO:0000256" key="1">
    <source>
        <dbReference type="SAM" id="MobiDB-lite"/>
    </source>
</evidence>
<feature type="region of interest" description="Disordered" evidence="1">
    <location>
        <begin position="270"/>
        <end position="295"/>
    </location>
</feature>
<dbReference type="Proteomes" id="UP001302812">
    <property type="component" value="Unassembled WGS sequence"/>
</dbReference>
<dbReference type="PANTHER" id="PTHR48419:SF1">
    <property type="entry name" value="SULFOTRANSFERASE DOMAIN-CONTAINING PROTEIN"/>
    <property type="match status" value="1"/>
</dbReference>
<dbReference type="InterPro" id="IPR027417">
    <property type="entry name" value="P-loop_NTPase"/>
</dbReference>
<name>A0AAN6QD70_9PEZI</name>
<organism evidence="2 3">
    <name type="scientific">Canariomyces notabilis</name>
    <dbReference type="NCBI Taxonomy" id="2074819"/>
    <lineage>
        <taxon>Eukaryota</taxon>
        <taxon>Fungi</taxon>
        <taxon>Dikarya</taxon>
        <taxon>Ascomycota</taxon>
        <taxon>Pezizomycotina</taxon>
        <taxon>Sordariomycetes</taxon>
        <taxon>Sordariomycetidae</taxon>
        <taxon>Sordariales</taxon>
        <taxon>Chaetomiaceae</taxon>
        <taxon>Canariomyces</taxon>
    </lineage>
</organism>
<reference evidence="2" key="2">
    <citation type="submission" date="2023-05" db="EMBL/GenBank/DDBJ databases">
        <authorList>
            <consortium name="Lawrence Berkeley National Laboratory"/>
            <person name="Steindorff A."/>
            <person name="Hensen N."/>
            <person name="Bonometti L."/>
            <person name="Westerberg I."/>
            <person name="Brannstrom I.O."/>
            <person name="Guillou S."/>
            <person name="Cros-Aarteil S."/>
            <person name="Calhoun S."/>
            <person name="Haridas S."/>
            <person name="Kuo A."/>
            <person name="Mondo S."/>
            <person name="Pangilinan J."/>
            <person name="Riley R."/>
            <person name="Labutti K."/>
            <person name="Andreopoulos B."/>
            <person name="Lipzen A."/>
            <person name="Chen C."/>
            <person name="Yanf M."/>
            <person name="Daum C."/>
            <person name="Ng V."/>
            <person name="Clum A."/>
            <person name="Ohm R."/>
            <person name="Martin F."/>
            <person name="Silar P."/>
            <person name="Natvig D."/>
            <person name="Lalanne C."/>
            <person name="Gautier V."/>
            <person name="Ament-Velasquez S.L."/>
            <person name="Kruys A."/>
            <person name="Hutchinson M.I."/>
            <person name="Powell A.J."/>
            <person name="Barry K."/>
            <person name="Miller A.N."/>
            <person name="Grigoriev I.V."/>
            <person name="Debuchy R."/>
            <person name="Gladieux P."/>
            <person name="Thoren M.H."/>
            <person name="Johannesson H."/>
        </authorList>
    </citation>
    <scope>NUCLEOTIDE SEQUENCE</scope>
    <source>
        <strain evidence="2">CBS 508.74</strain>
    </source>
</reference>
<proteinExistence type="predicted"/>
<protein>
    <submittedName>
        <fullName evidence="2">Uncharacterized protein</fullName>
    </submittedName>
</protein>
<evidence type="ECO:0000313" key="2">
    <source>
        <dbReference type="EMBL" id="KAK4108062.1"/>
    </source>
</evidence>